<comment type="similarity">
    <text evidence="1">Belongs to the SKP1 family.</text>
</comment>
<evidence type="ECO:0000259" key="3">
    <source>
        <dbReference type="Pfam" id="PF03931"/>
    </source>
</evidence>
<dbReference type="GO" id="GO:0006511">
    <property type="term" value="P:ubiquitin-dependent protein catabolic process"/>
    <property type="evidence" value="ECO:0007669"/>
    <property type="project" value="InterPro"/>
</dbReference>
<evidence type="ECO:0000313" key="4">
    <source>
        <dbReference type="EMBL" id="ORY62039.1"/>
    </source>
</evidence>
<dbReference type="InterPro" id="IPR001232">
    <property type="entry name" value="SKP1-like"/>
</dbReference>
<dbReference type="InterPro" id="IPR016073">
    <property type="entry name" value="Skp1_comp_POZ"/>
</dbReference>
<dbReference type="STRING" id="1754190.A0A1Y2DS94"/>
<dbReference type="InterPro" id="IPR011333">
    <property type="entry name" value="SKP1/BTB/POZ_sf"/>
</dbReference>
<dbReference type="Pfam" id="PF03931">
    <property type="entry name" value="Skp1_POZ"/>
    <property type="match status" value="1"/>
</dbReference>
<name>A0A1Y2DS94_9FUNG</name>
<protein>
    <recommendedName>
        <fullName evidence="3">SKP1 component POZ domain-containing protein</fullName>
    </recommendedName>
</protein>
<dbReference type="AlphaFoldDB" id="A0A1Y2DS94"/>
<proteinExistence type="inferred from homology"/>
<evidence type="ECO:0000256" key="1">
    <source>
        <dbReference type="ARBA" id="ARBA00009993"/>
    </source>
</evidence>
<keyword evidence="5" id="KW-1185">Reference proteome</keyword>
<organism evidence="4 5">
    <name type="scientific">Neocallimastix californiae</name>
    <dbReference type="NCBI Taxonomy" id="1754190"/>
    <lineage>
        <taxon>Eukaryota</taxon>
        <taxon>Fungi</taxon>
        <taxon>Fungi incertae sedis</taxon>
        <taxon>Chytridiomycota</taxon>
        <taxon>Chytridiomycota incertae sedis</taxon>
        <taxon>Neocallimastigomycetes</taxon>
        <taxon>Neocallimastigales</taxon>
        <taxon>Neocallimastigaceae</taxon>
        <taxon>Neocallimastix</taxon>
    </lineage>
</organism>
<keyword evidence="2" id="KW-0833">Ubl conjugation pathway</keyword>
<dbReference type="EMBL" id="MCOG01000058">
    <property type="protein sequence ID" value="ORY62039.1"/>
    <property type="molecule type" value="Genomic_DNA"/>
</dbReference>
<evidence type="ECO:0000256" key="2">
    <source>
        <dbReference type="ARBA" id="ARBA00022786"/>
    </source>
</evidence>
<dbReference type="Proteomes" id="UP000193920">
    <property type="component" value="Unassembled WGS sequence"/>
</dbReference>
<accession>A0A1Y2DS94</accession>
<dbReference type="SMART" id="SM00512">
    <property type="entry name" value="Skp1"/>
    <property type="match status" value="1"/>
</dbReference>
<comment type="caution">
    <text evidence="4">The sequence shown here is derived from an EMBL/GenBank/DDBJ whole genome shotgun (WGS) entry which is preliminary data.</text>
</comment>
<dbReference type="OrthoDB" id="2342932at2759"/>
<gene>
    <name evidence="4" type="ORF">LY90DRAFT_505507</name>
</gene>
<dbReference type="PANTHER" id="PTHR11165">
    <property type="entry name" value="SKP1"/>
    <property type="match status" value="1"/>
</dbReference>
<reference evidence="4 5" key="1">
    <citation type="submission" date="2016-08" db="EMBL/GenBank/DDBJ databases">
        <title>A Parts List for Fungal Cellulosomes Revealed by Comparative Genomics.</title>
        <authorList>
            <consortium name="DOE Joint Genome Institute"/>
            <person name="Haitjema C.H."/>
            <person name="Gilmore S.P."/>
            <person name="Henske J.K."/>
            <person name="Solomon K.V."/>
            <person name="De Groot R."/>
            <person name="Kuo A."/>
            <person name="Mondo S.J."/>
            <person name="Salamov A.A."/>
            <person name="Labutti K."/>
            <person name="Zhao Z."/>
            <person name="Chiniquy J."/>
            <person name="Barry K."/>
            <person name="Brewer H.M."/>
            <person name="Purvine S.O."/>
            <person name="Wright A.T."/>
            <person name="Boxma B."/>
            <person name="Van Alen T."/>
            <person name="Hackstein J.H."/>
            <person name="Baker S.E."/>
            <person name="Grigoriev I.V."/>
            <person name="O'Malley M.A."/>
        </authorList>
    </citation>
    <scope>NUCLEOTIDE SEQUENCE [LARGE SCALE GENOMIC DNA]</scope>
    <source>
        <strain evidence="4 5">G1</strain>
    </source>
</reference>
<feature type="domain" description="SKP1 component POZ" evidence="3">
    <location>
        <begin position="8"/>
        <end position="66"/>
    </location>
</feature>
<dbReference type="Gene3D" id="3.30.710.10">
    <property type="entry name" value="Potassium Channel Kv1.1, Chain A"/>
    <property type="match status" value="1"/>
</dbReference>
<sequence>MTEIKANLISSDGRVFTIDKEVGMLSELLRDRLEYVDENDNENISLPNVSGNTLEKVIEYCEHHRNDSTDKYIHGDKYNDDWDKEYIEKFTTKEDLYKTIVVA</sequence>
<evidence type="ECO:0000313" key="5">
    <source>
        <dbReference type="Proteomes" id="UP000193920"/>
    </source>
</evidence>
<dbReference type="InterPro" id="IPR016897">
    <property type="entry name" value="SKP1"/>
</dbReference>
<dbReference type="SUPFAM" id="SSF54695">
    <property type="entry name" value="POZ domain"/>
    <property type="match status" value="1"/>
</dbReference>